<keyword evidence="3" id="KW-1185">Reference proteome</keyword>
<gene>
    <name evidence="2" type="ORF">HYH02_001092</name>
</gene>
<feature type="compositionally biased region" description="Low complexity" evidence="1">
    <location>
        <begin position="573"/>
        <end position="598"/>
    </location>
</feature>
<feature type="region of interest" description="Disordered" evidence="1">
    <location>
        <begin position="118"/>
        <end position="143"/>
    </location>
</feature>
<feature type="region of interest" description="Disordered" evidence="1">
    <location>
        <begin position="979"/>
        <end position="1021"/>
    </location>
</feature>
<organism evidence="2 3">
    <name type="scientific">Chlamydomonas schloesseri</name>
    <dbReference type="NCBI Taxonomy" id="2026947"/>
    <lineage>
        <taxon>Eukaryota</taxon>
        <taxon>Viridiplantae</taxon>
        <taxon>Chlorophyta</taxon>
        <taxon>core chlorophytes</taxon>
        <taxon>Chlorophyceae</taxon>
        <taxon>CS clade</taxon>
        <taxon>Chlamydomonadales</taxon>
        <taxon>Chlamydomonadaceae</taxon>
        <taxon>Chlamydomonas</taxon>
    </lineage>
</organism>
<proteinExistence type="predicted"/>
<dbReference type="Proteomes" id="UP000613740">
    <property type="component" value="Unassembled WGS sequence"/>
</dbReference>
<protein>
    <submittedName>
        <fullName evidence="2">Uncharacterized protein</fullName>
    </submittedName>
</protein>
<feature type="compositionally biased region" description="Low complexity" evidence="1">
    <location>
        <begin position="986"/>
        <end position="1010"/>
    </location>
</feature>
<name>A0A835WWU2_9CHLO</name>
<feature type="region of interest" description="Disordered" evidence="1">
    <location>
        <begin position="260"/>
        <end position="281"/>
    </location>
</feature>
<evidence type="ECO:0000256" key="1">
    <source>
        <dbReference type="SAM" id="MobiDB-lite"/>
    </source>
</evidence>
<evidence type="ECO:0000313" key="2">
    <source>
        <dbReference type="EMBL" id="KAG2454051.1"/>
    </source>
</evidence>
<feature type="compositionally biased region" description="Polar residues" evidence="1">
    <location>
        <begin position="301"/>
        <end position="311"/>
    </location>
</feature>
<dbReference type="EMBL" id="JAEHOD010000002">
    <property type="protein sequence ID" value="KAG2454051.1"/>
    <property type="molecule type" value="Genomic_DNA"/>
</dbReference>
<sequence length="1043" mass="102003">MLHCATPPRQQSGYVAGDDGSAVPSEATKNLSIDLCAGDPASNQALCAGRVSSTCPYLPPPSRGAPGTLVGVECGAMPHTQPTAIASACGSACDLLLNTPSVTSAGLLRRSSWPDAPSIPGVSPASGADTPAHSASASAHPQPATAAATAAATATGASPLLAAAAALTLAAPGALSSGGQQEGLLVETGSAAYGQCTVTLHGMGTLSLTGVMSPSAAAAARGSAGGGSGTVHHGSFASSSFALLSFQPGQCADGGGTAGGGGGGVPAAATAADAPASPDCTADNEYSAAAAAGPHSLASTCMASSTPLQPCTPSPHDHAPPHNSQQQQQQPAPISSPPAPGGIGHHRLSAPDASLVYTQRAQQMLLLAAQAAQLLQPCDEPDLPPADWRLQPVQQQQPQPQARPMRSVAEMEAALAQSRPRAQPGRAAPDRCDSNGILICGGGGSGLPHKTQHRAPGRVDSNGILICGGGAAAASFFGAQSSRASSLLSDEATPPLFAHQPAITAAASSATFAYRRRRGQGQEIGYSEPPAEQAAAVDMGAFSLGSSARLMPPPQQQQLQLWMMESPFHAAATAGEAADPATAALGSSAGSGPSSAHGGNNGPRKAAARQRRPGSGAGGAMAALHRRYAMTPEAAVQASDSVFPNQWLTQSMEQKQQQAGSKAVFDARCPVSDSSSRTSDSAAVTAAAAAFASAAAAVGGGGRLLAGPSAQIVQALAALRQRAASDAAGSDAAAAVVAAAAVAALAASTGGSAGGRGGSLDELRHRIAAYQEQGLTHVNSSSLLHQLSTGLGLSVGRWADADGASETDGAAAPKRACDYGYAANAMAPPQRTRDGGAAAAAALAAALVAALGQSRQHPTLTPRGQRPCDGGGGPCGPGGAAPQALLAPLPPDSGPPQCFRAASLCASSILDGPLAAGFTALIDQLLAVAPDNQTVPLDGAGGFTVAVSADGSGDAAAAARAVAVPVEVAARAEAVPTAGPDYRKASGVSSRSGSGSCKASGGGSSSICTSSGGGNGSRGPGKRKASFLSHLLVGCFGRAAQAE</sequence>
<dbReference type="OrthoDB" id="10691959at2759"/>
<feature type="region of interest" description="Disordered" evidence="1">
    <location>
        <begin position="573"/>
        <end position="620"/>
    </location>
</feature>
<feature type="region of interest" description="Disordered" evidence="1">
    <location>
        <begin position="1"/>
        <end position="21"/>
    </location>
</feature>
<feature type="compositionally biased region" description="Low complexity" evidence="1">
    <location>
        <begin position="321"/>
        <end position="333"/>
    </location>
</feature>
<feature type="compositionally biased region" description="Gly residues" evidence="1">
    <location>
        <begin position="869"/>
        <end position="879"/>
    </location>
</feature>
<dbReference type="AlphaFoldDB" id="A0A835WWU2"/>
<feature type="compositionally biased region" description="Low complexity" evidence="1">
    <location>
        <begin position="130"/>
        <end position="143"/>
    </location>
</feature>
<comment type="caution">
    <text evidence="2">The sequence shown here is derived from an EMBL/GenBank/DDBJ whole genome shotgun (WGS) entry which is preliminary data.</text>
</comment>
<reference evidence="2" key="1">
    <citation type="journal article" date="2020" name="bioRxiv">
        <title>Comparative genomics of Chlamydomonas.</title>
        <authorList>
            <person name="Craig R.J."/>
            <person name="Hasan A.R."/>
            <person name="Ness R.W."/>
            <person name="Keightley P.D."/>
        </authorList>
    </citation>
    <scope>NUCLEOTIDE SEQUENCE</scope>
    <source>
        <strain evidence="2">CCAP 11/173</strain>
    </source>
</reference>
<evidence type="ECO:0000313" key="3">
    <source>
        <dbReference type="Proteomes" id="UP000613740"/>
    </source>
</evidence>
<feature type="compositionally biased region" description="Low complexity" evidence="1">
    <location>
        <begin position="266"/>
        <end position="276"/>
    </location>
</feature>
<accession>A0A835WWU2</accession>
<feature type="region of interest" description="Disordered" evidence="1">
    <location>
        <begin position="301"/>
        <end position="348"/>
    </location>
</feature>
<feature type="region of interest" description="Disordered" evidence="1">
    <location>
        <begin position="854"/>
        <end position="892"/>
    </location>
</feature>